<dbReference type="EMBL" id="CM029048">
    <property type="protein sequence ID" value="KAG2577175.1"/>
    <property type="molecule type" value="Genomic_DNA"/>
</dbReference>
<protein>
    <submittedName>
        <fullName evidence="1">Uncharacterized protein</fullName>
    </submittedName>
</protein>
<evidence type="ECO:0000313" key="1">
    <source>
        <dbReference type="EMBL" id="KAG2577176.1"/>
    </source>
</evidence>
<organism evidence="1 2">
    <name type="scientific">Panicum virgatum</name>
    <name type="common">Blackwell switchgrass</name>
    <dbReference type="NCBI Taxonomy" id="38727"/>
    <lineage>
        <taxon>Eukaryota</taxon>
        <taxon>Viridiplantae</taxon>
        <taxon>Streptophyta</taxon>
        <taxon>Embryophyta</taxon>
        <taxon>Tracheophyta</taxon>
        <taxon>Spermatophyta</taxon>
        <taxon>Magnoliopsida</taxon>
        <taxon>Liliopsida</taxon>
        <taxon>Poales</taxon>
        <taxon>Poaceae</taxon>
        <taxon>PACMAD clade</taxon>
        <taxon>Panicoideae</taxon>
        <taxon>Panicodae</taxon>
        <taxon>Paniceae</taxon>
        <taxon>Panicinae</taxon>
        <taxon>Panicum</taxon>
        <taxon>Panicum sect. Hiantes</taxon>
    </lineage>
</organism>
<evidence type="ECO:0000313" key="2">
    <source>
        <dbReference type="Proteomes" id="UP000823388"/>
    </source>
</evidence>
<dbReference type="AlphaFoldDB" id="A0A8T0QVK8"/>
<dbReference type="EMBL" id="CM029048">
    <property type="protein sequence ID" value="KAG2577178.1"/>
    <property type="molecule type" value="Genomic_DNA"/>
</dbReference>
<sequence>MAGELRWTSTPSTFVEARIYLLESLGKYIQEYLSGQLKKFIEFYICSAAAVTSDCSSVERRHISTYTVNLSYLG</sequence>
<keyword evidence="2" id="KW-1185">Reference proteome</keyword>
<dbReference type="EMBL" id="CM029048">
    <property type="protein sequence ID" value="KAG2577176.1"/>
    <property type="molecule type" value="Genomic_DNA"/>
</dbReference>
<gene>
    <name evidence="1" type="ORF">PVAP13_6NG116725</name>
</gene>
<dbReference type="Proteomes" id="UP000823388">
    <property type="component" value="Chromosome 6N"/>
</dbReference>
<comment type="caution">
    <text evidence="1">The sequence shown here is derived from an EMBL/GenBank/DDBJ whole genome shotgun (WGS) entry which is preliminary data.</text>
</comment>
<dbReference type="EMBL" id="CM029048">
    <property type="protein sequence ID" value="KAG2577177.1"/>
    <property type="molecule type" value="Genomic_DNA"/>
</dbReference>
<proteinExistence type="predicted"/>
<reference evidence="1" key="1">
    <citation type="submission" date="2020-05" db="EMBL/GenBank/DDBJ databases">
        <title>WGS assembly of Panicum virgatum.</title>
        <authorList>
            <person name="Lovell J.T."/>
            <person name="Jenkins J."/>
            <person name="Shu S."/>
            <person name="Juenger T.E."/>
            <person name="Schmutz J."/>
        </authorList>
    </citation>
    <scope>NUCLEOTIDE SEQUENCE</scope>
    <source>
        <strain evidence="1">AP13</strain>
    </source>
</reference>
<name>A0A8T0QVK8_PANVG</name>
<accession>A0A8T0QVK8</accession>